<reference evidence="2" key="2">
    <citation type="submission" date="2020-09" db="EMBL/GenBank/DDBJ databases">
        <authorList>
            <person name="Sun Q."/>
            <person name="Zhou Y."/>
        </authorList>
    </citation>
    <scope>NUCLEOTIDE SEQUENCE</scope>
    <source>
        <strain evidence="2">CGMCC 1.15290</strain>
    </source>
</reference>
<gene>
    <name evidence="2" type="ORF">GCM10011379_32730</name>
</gene>
<proteinExistence type="predicted"/>
<reference evidence="2" key="1">
    <citation type="journal article" date="2014" name="Int. J. Syst. Evol. Microbiol.">
        <title>Complete genome sequence of Corynebacterium casei LMG S-19264T (=DSM 44701T), isolated from a smear-ripened cheese.</title>
        <authorList>
            <consortium name="US DOE Joint Genome Institute (JGI-PGF)"/>
            <person name="Walter F."/>
            <person name="Albersmeier A."/>
            <person name="Kalinowski J."/>
            <person name="Ruckert C."/>
        </authorList>
    </citation>
    <scope>NUCLEOTIDE SEQUENCE</scope>
    <source>
        <strain evidence="2">CGMCC 1.15290</strain>
    </source>
</reference>
<name>A0A917J152_9BACT</name>
<keyword evidence="1" id="KW-0472">Membrane</keyword>
<dbReference type="AlphaFoldDB" id="A0A917J152"/>
<feature type="transmembrane region" description="Helical" evidence="1">
    <location>
        <begin position="25"/>
        <end position="47"/>
    </location>
</feature>
<evidence type="ECO:0000313" key="3">
    <source>
        <dbReference type="Proteomes" id="UP000627292"/>
    </source>
</evidence>
<keyword evidence="3" id="KW-1185">Reference proteome</keyword>
<protein>
    <submittedName>
        <fullName evidence="2">Uncharacterized protein</fullName>
    </submittedName>
</protein>
<dbReference type="Proteomes" id="UP000627292">
    <property type="component" value="Unassembled WGS sequence"/>
</dbReference>
<keyword evidence="1" id="KW-1133">Transmembrane helix</keyword>
<keyword evidence="1" id="KW-0812">Transmembrane</keyword>
<organism evidence="2 3">
    <name type="scientific">Filimonas zeae</name>
    <dbReference type="NCBI Taxonomy" id="1737353"/>
    <lineage>
        <taxon>Bacteria</taxon>
        <taxon>Pseudomonadati</taxon>
        <taxon>Bacteroidota</taxon>
        <taxon>Chitinophagia</taxon>
        <taxon>Chitinophagales</taxon>
        <taxon>Chitinophagaceae</taxon>
        <taxon>Filimonas</taxon>
    </lineage>
</organism>
<accession>A0A917J152</accession>
<sequence>MVGLMNEVWLNNCRFANGFRQRINWLHSGVLLMLIYRIRITLLFYILGGAVDYTNLDTDNETIS</sequence>
<evidence type="ECO:0000256" key="1">
    <source>
        <dbReference type="SAM" id="Phobius"/>
    </source>
</evidence>
<evidence type="ECO:0000313" key="2">
    <source>
        <dbReference type="EMBL" id="GGH72379.1"/>
    </source>
</evidence>
<dbReference type="EMBL" id="BMIB01000003">
    <property type="protein sequence ID" value="GGH72379.1"/>
    <property type="molecule type" value="Genomic_DNA"/>
</dbReference>
<comment type="caution">
    <text evidence="2">The sequence shown here is derived from an EMBL/GenBank/DDBJ whole genome shotgun (WGS) entry which is preliminary data.</text>
</comment>